<evidence type="ECO:0000313" key="2">
    <source>
        <dbReference type="Proteomes" id="UP000580250"/>
    </source>
</evidence>
<comment type="caution">
    <text evidence="1">The sequence shown here is derived from an EMBL/GenBank/DDBJ whole genome shotgun (WGS) entry which is preliminary data.</text>
</comment>
<dbReference type="EMBL" id="CAJEWN010000107">
    <property type="protein sequence ID" value="CAD2165088.1"/>
    <property type="molecule type" value="Genomic_DNA"/>
</dbReference>
<protein>
    <submittedName>
        <fullName evidence="1">Uncharacterized protein</fullName>
    </submittedName>
</protein>
<sequence length="85" mass="10484">MVRFCLNWSSARSFHYVKKKPCKSLSLHEHYCKLTNLFLYRLQNFLQYQLIIREVLLRKLFRGSCRRLLWKQPFLNDFNILNCIK</sequence>
<name>A0A6V7USX7_MELEN</name>
<gene>
    <name evidence="1" type="ORF">MENT_LOCUS16950</name>
</gene>
<evidence type="ECO:0000313" key="1">
    <source>
        <dbReference type="EMBL" id="CAD2165088.1"/>
    </source>
</evidence>
<proteinExistence type="predicted"/>
<reference evidence="1 2" key="1">
    <citation type="submission" date="2020-08" db="EMBL/GenBank/DDBJ databases">
        <authorList>
            <person name="Koutsovoulos G."/>
            <person name="Danchin GJ E."/>
        </authorList>
    </citation>
    <scope>NUCLEOTIDE SEQUENCE [LARGE SCALE GENOMIC DNA]</scope>
</reference>
<dbReference type="AlphaFoldDB" id="A0A6V7USX7"/>
<accession>A0A6V7USX7</accession>
<organism evidence="1 2">
    <name type="scientific">Meloidogyne enterolobii</name>
    <name type="common">Root-knot nematode worm</name>
    <name type="synonym">Meloidogyne mayaguensis</name>
    <dbReference type="NCBI Taxonomy" id="390850"/>
    <lineage>
        <taxon>Eukaryota</taxon>
        <taxon>Metazoa</taxon>
        <taxon>Ecdysozoa</taxon>
        <taxon>Nematoda</taxon>
        <taxon>Chromadorea</taxon>
        <taxon>Rhabditida</taxon>
        <taxon>Tylenchina</taxon>
        <taxon>Tylenchomorpha</taxon>
        <taxon>Tylenchoidea</taxon>
        <taxon>Meloidogynidae</taxon>
        <taxon>Meloidogyninae</taxon>
        <taxon>Meloidogyne</taxon>
    </lineage>
</organism>
<dbReference type="Proteomes" id="UP000580250">
    <property type="component" value="Unassembled WGS sequence"/>
</dbReference>